<dbReference type="EC" id="2.4.-.-" evidence="4"/>
<dbReference type="RefSeq" id="WP_157422436.1">
    <property type="nucleotide sequence ID" value="NZ_BAAANI010000002.1"/>
</dbReference>
<evidence type="ECO:0000256" key="2">
    <source>
        <dbReference type="ARBA" id="ARBA00022679"/>
    </source>
</evidence>
<proteinExistence type="predicted"/>
<gene>
    <name evidence="4" type="ORF">ACFFQV_11310</name>
</gene>
<keyword evidence="5" id="KW-1185">Reference proteome</keyword>
<reference evidence="4 5" key="1">
    <citation type="submission" date="2024-09" db="EMBL/GenBank/DDBJ databases">
        <authorList>
            <person name="Sun Q."/>
            <person name="Mori K."/>
        </authorList>
    </citation>
    <scope>NUCLEOTIDE SEQUENCE [LARGE SCALE GENOMIC DNA]</scope>
    <source>
        <strain evidence="4 5">JCM 14321</strain>
    </source>
</reference>
<evidence type="ECO:0000259" key="3">
    <source>
        <dbReference type="Pfam" id="PF13439"/>
    </source>
</evidence>
<evidence type="ECO:0000256" key="1">
    <source>
        <dbReference type="ARBA" id="ARBA00022676"/>
    </source>
</evidence>
<keyword evidence="1 4" id="KW-0328">Glycosyltransferase</keyword>
<evidence type="ECO:0000313" key="4">
    <source>
        <dbReference type="EMBL" id="MFB9642876.1"/>
    </source>
</evidence>
<sequence>MSRPRILCISFSHFLADSRVLRQLRVLERYGDVTTIGYGDAPPGVVEHLEIPAALPSLPQTVGGVAKLGLRAYRSVEFDAPAVSRAIELIGDRRFDLVVANEARALPLAHRVAAGAPVWGDMHEWAPQERTHVLSWRLLVAPFMTWVCREYLPRTDAVSTINGSIAELYDREFGVSSRIVRNAIDLQPLTPTPVAPDRIRLVHSGGAVPGRSIETLIEATKRLDERFTLDLYLVKARGSDAYWQSLVDAAATSDRINVHDPVAPAELPRVLNAYDVGVFVLPPRTTNHRLMLPNKFFDMVQARLALVFSTAVETDALIERYELGRISPGFGVEELVETLRSLTPEAVTGYKANADVAAGSLNSAQDERVEAEIIESLLGR</sequence>
<dbReference type="EMBL" id="JBHMBL010000002">
    <property type="protein sequence ID" value="MFB9642876.1"/>
    <property type="molecule type" value="Genomic_DNA"/>
</dbReference>
<dbReference type="SUPFAM" id="SSF53756">
    <property type="entry name" value="UDP-Glycosyltransferase/glycogen phosphorylase"/>
    <property type="match status" value="1"/>
</dbReference>
<keyword evidence="2 4" id="KW-0808">Transferase</keyword>
<dbReference type="InterPro" id="IPR028098">
    <property type="entry name" value="Glyco_trans_4-like_N"/>
</dbReference>
<evidence type="ECO:0000313" key="5">
    <source>
        <dbReference type="Proteomes" id="UP001589667"/>
    </source>
</evidence>
<organism evidence="4 5">
    <name type="scientific">Agromyces lapidis</name>
    <dbReference type="NCBI Taxonomy" id="279574"/>
    <lineage>
        <taxon>Bacteria</taxon>
        <taxon>Bacillati</taxon>
        <taxon>Actinomycetota</taxon>
        <taxon>Actinomycetes</taxon>
        <taxon>Micrococcales</taxon>
        <taxon>Microbacteriaceae</taxon>
        <taxon>Agromyces</taxon>
    </lineage>
</organism>
<comment type="caution">
    <text evidence="4">The sequence shown here is derived from an EMBL/GenBank/DDBJ whole genome shotgun (WGS) entry which is preliminary data.</text>
</comment>
<dbReference type="Gene3D" id="3.40.50.2000">
    <property type="entry name" value="Glycogen Phosphorylase B"/>
    <property type="match status" value="2"/>
</dbReference>
<name>A0ABV5ST55_9MICO</name>
<dbReference type="Pfam" id="PF13439">
    <property type="entry name" value="Glyco_transf_4"/>
    <property type="match status" value="1"/>
</dbReference>
<feature type="domain" description="Glycosyltransferase subfamily 4-like N-terminal" evidence="3">
    <location>
        <begin position="60"/>
        <end position="187"/>
    </location>
</feature>
<dbReference type="GO" id="GO:0016757">
    <property type="term" value="F:glycosyltransferase activity"/>
    <property type="evidence" value="ECO:0007669"/>
    <property type="project" value="UniProtKB-KW"/>
</dbReference>
<protein>
    <submittedName>
        <fullName evidence="4">Glycosyltransferase</fullName>
        <ecNumber evidence="4">2.4.-.-</ecNumber>
    </submittedName>
</protein>
<accession>A0ABV5ST55</accession>
<dbReference type="Proteomes" id="UP001589667">
    <property type="component" value="Unassembled WGS sequence"/>
</dbReference>